<dbReference type="Proteomes" id="UP001161325">
    <property type="component" value="Unassembled WGS sequence"/>
</dbReference>
<dbReference type="RefSeq" id="WP_284350698.1">
    <property type="nucleotide sequence ID" value="NZ_BRXS01000004.1"/>
</dbReference>
<comment type="caution">
    <text evidence="2">The sequence shown here is derived from an EMBL/GenBank/DDBJ whole genome shotgun (WGS) entry which is preliminary data.</text>
</comment>
<proteinExistence type="predicted"/>
<protein>
    <submittedName>
        <fullName evidence="2">Uncharacterized protein</fullName>
    </submittedName>
</protein>
<dbReference type="AlphaFoldDB" id="A0AA37Q466"/>
<evidence type="ECO:0000313" key="3">
    <source>
        <dbReference type="Proteomes" id="UP001161325"/>
    </source>
</evidence>
<reference evidence="2" key="1">
    <citation type="submission" date="2022-08" db="EMBL/GenBank/DDBJ databases">
        <title>Draft genome sequencing of Roseisolibacter agri AW1220.</title>
        <authorList>
            <person name="Tobiishi Y."/>
            <person name="Tonouchi A."/>
        </authorList>
    </citation>
    <scope>NUCLEOTIDE SEQUENCE</scope>
    <source>
        <strain evidence="2">AW1220</strain>
    </source>
</reference>
<sequence>MDAHRRPDSLPARTRLARAPRRLRVIRGGGTGAPTAPRDVPAALASLLLPGLGQLIQGRRRPALVHAAIAAVLLAAWLLDPALRPVATMLLAACLLTSATDAARHRPRPPLRRA</sequence>
<dbReference type="EMBL" id="BRXS01000004">
    <property type="protein sequence ID" value="GLC26240.1"/>
    <property type="molecule type" value="Genomic_DNA"/>
</dbReference>
<evidence type="ECO:0000256" key="1">
    <source>
        <dbReference type="SAM" id="Phobius"/>
    </source>
</evidence>
<keyword evidence="1" id="KW-0812">Transmembrane</keyword>
<name>A0AA37Q466_9BACT</name>
<organism evidence="2 3">
    <name type="scientific">Roseisolibacter agri</name>
    <dbReference type="NCBI Taxonomy" id="2014610"/>
    <lineage>
        <taxon>Bacteria</taxon>
        <taxon>Pseudomonadati</taxon>
        <taxon>Gemmatimonadota</taxon>
        <taxon>Gemmatimonadia</taxon>
        <taxon>Gemmatimonadales</taxon>
        <taxon>Gemmatimonadaceae</taxon>
        <taxon>Roseisolibacter</taxon>
    </lineage>
</organism>
<keyword evidence="1" id="KW-0472">Membrane</keyword>
<feature type="transmembrane region" description="Helical" evidence="1">
    <location>
        <begin position="63"/>
        <end position="79"/>
    </location>
</feature>
<evidence type="ECO:0000313" key="2">
    <source>
        <dbReference type="EMBL" id="GLC26240.1"/>
    </source>
</evidence>
<accession>A0AA37Q466</accession>
<keyword evidence="3" id="KW-1185">Reference proteome</keyword>
<gene>
    <name evidence="2" type="ORF">rosag_27530</name>
</gene>
<keyword evidence="1" id="KW-1133">Transmembrane helix</keyword>